<feature type="repeat" description="Solcar" evidence="8">
    <location>
        <begin position="29"/>
        <end position="115"/>
    </location>
</feature>
<evidence type="ECO:0000256" key="6">
    <source>
        <dbReference type="ARBA" id="ARBA00022989"/>
    </source>
</evidence>
<dbReference type="InterPro" id="IPR023395">
    <property type="entry name" value="MCP_dom_sf"/>
</dbReference>
<dbReference type="EMBL" id="CAUYUJ010019434">
    <property type="protein sequence ID" value="CAK0891144.1"/>
    <property type="molecule type" value="Genomic_DNA"/>
</dbReference>
<dbReference type="Proteomes" id="UP001189429">
    <property type="component" value="Unassembled WGS sequence"/>
</dbReference>
<evidence type="ECO:0000256" key="8">
    <source>
        <dbReference type="PROSITE-ProRule" id="PRU00282"/>
    </source>
</evidence>
<keyword evidence="5" id="KW-0677">Repeat</keyword>
<keyword evidence="6" id="KW-1133">Transmembrane helix</keyword>
<dbReference type="SUPFAM" id="SSF103506">
    <property type="entry name" value="Mitochondrial carrier"/>
    <property type="match status" value="1"/>
</dbReference>
<evidence type="ECO:0000256" key="1">
    <source>
        <dbReference type="ARBA" id="ARBA00004141"/>
    </source>
</evidence>
<reference evidence="11" key="1">
    <citation type="submission" date="2023-10" db="EMBL/GenBank/DDBJ databases">
        <authorList>
            <person name="Chen Y."/>
            <person name="Shah S."/>
            <person name="Dougan E. K."/>
            <person name="Thang M."/>
            <person name="Chan C."/>
        </authorList>
    </citation>
    <scope>NUCLEOTIDE SEQUENCE [LARGE SCALE GENOMIC DNA]</scope>
</reference>
<proteinExistence type="inferred from homology"/>
<evidence type="ECO:0000256" key="9">
    <source>
        <dbReference type="RuleBase" id="RU000488"/>
    </source>
</evidence>
<evidence type="ECO:0000256" key="10">
    <source>
        <dbReference type="SAM" id="MobiDB-lite"/>
    </source>
</evidence>
<dbReference type="PANTHER" id="PTHR45618">
    <property type="entry name" value="MITOCHONDRIAL DICARBOXYLATE CARRIER-RELATED"/>
    <property type="match status" value="1"/>
</dbReference>
<keyword evidence="4 8" id="KW-0812">Transmembrane</keyword>
<feature type="region of interest" description="Disordered" evidence="10">
    <location>
        <begin position="255"/>
        <end position="363"/>
    </location>
</feature>
<dbReference type="Pfam" id="PF00153">
    <property type="entry name" value="Mito_carr"/>
    <property type="match status" value="2"/>
</dbReference>
<keyword evidence="3 9" id="KW-0813">Transport</keyword>
<keyword evidence="12" id="KW-1185">Reference proteome</keyword>
<sequence>MAAGIAPPGPAAAAVEASRSSDESAKLVRQVGLAGVSNAVAASVTNPVDVLKVRMQLAGYGVASPHEPGGVLRAARRILHEEGAAGFYRGLSASLLREMSYSGIRMGMYEPVKEALGAGGRSPLALKVLAGGITGAAGSILANPLDLIKVRMQRAAGPPPYRSVADAVVQICREGAGVRSLWRGSAPTVKRAALLTASQVPTYDHAKHLVLDAGYMQEGYMCHFACCMVAGVVAAGVTSPVDLAKSRVMTQPVGPCTLGPSTASRRWRGERAPRRCSRASTASGCASARTRPASPRSPPGPLRAARGHAGAGFTSRVAGSDRGARLAHVLRAATASGGHELPVSRPDPPAPSTSDGDRLNDTP</sequence>
<protein>
    <submittedName>
        <fullName evidence="11">Uncharacterized protein</fullName>
    </submittedName>
</protein>
<gene>
    <name evidence="11" type="ORF">PCOR1329_LOCUS71166</name>
</gene>
<comment type="subcellular location">
    <subcellularLocation>
        <location evidence="1">Membrane</location>
        <topology evidence="1">Multi-pass membrane protein</topology>
    </subcellularLocation>
</comment>
<comment type="caution">
    <text evidence="11">The sequence shown here is derived from an EMBL/GenBank/DDBJ whole genome shotgun (WGS) entry which is preliminary data.</text>
</comment>
<dbReference type="Gene3D" id="1.50.40.10">
    <property type="entry name" value="Mitochondrial carrier domain"/>
    <property type="match status" value="1"/>
</dbReference>
<organism evidence="11 12">
    <name type="scientific">Prorocentrum cordatum</name>
    <dbReference type="NCBI Taxonomy" id="2364126"/>
    <lineage>
        <taxon>Eukaryota</taxon>
        <taxon>Sar</taxon>
        <taxon>Alveolata</taxon>
        <taxon>Dinophyceae</taxon>
        <taxon>Prorocentrales</taxon>
        <taxon>Prorocentraceae</taxon>
        <taxon>Prorocentrum</taxon>
    </lineage>
</organism>
<feature type="repeat" description="Solcar" evidence="8">
    <location>
        <begin position="122"/>
        <end position="209"/>
    </location>
</feature>
<evidence type="ECO:0000256" key="3">
    <source>
        <dbReference type="ARBA" id="ARBA00022448"/>
    </source>
</evidence>
<dbReference type="InterPro" id="IPR050391">
    <property type="entry name" value="Mito_Metabolite_Transporter"/>
</dbReference>
<keyword evidence="7 8" id="KW-0472">Membrane</keyword>
<evidence type="ECO:0000256" key="5">
    <source>
        <dbReference type="ARBA" id="ARBA00022737"/>
    </source>
</evidence>
<dbReference type="PROSITE" id="PS50920">
    <property type="entry name" value="SOLCAR"/>
    <property type="match status" value="2"/>
</dbReference>
<accession>A0ABN9WW89</accession>
<evidence type="ECO:0000313" key="12">
    <source>
        <dbReference type="Proteomes" id="UP001189429"/>
    </source>
</evidence>
<evidence type="ECO:0000313" key="11">
    <source>
        <dbReference type="EMBL" id="CAK0891144.1"/>
    </source>
</evidence>
<dbReference type="InterPro" id="IPR018108">
    <property type="entry name" value="MCP_transmembrane"/>
</dbReference>
<evidence type="ECO:0000256" key="2">
    <source>
        <dbReference type="ARBA" id="ARBA00006375"/>
    </source>
</evidence>
<name>A0ABN9WW89_9DINO</name>
<evidence type="ECO:0000256" key="4">
    <source>
        <dbReference type="ARBA" id="ARBA00022692"/>
    </source>
</evidence>
<evidence type="ECO:0000256" key="7">
    <source>
        <dbReference type="ARBA" id="ARBA00023136"/>
    </source>
</evidence>
<comment type="similarity">
    <text evidence="2 9">Belongs to the mitochondrial carrier (TC 2.A.29) family.</text>
</comment>